<proteinExistence type="predicted"/>
<dbReference type="SUPFAM" id="SSF55315">
    <property type="entry name" value="L30e-like"/>
    <property type="match status" value="1"/>
</dbReference>
<dbReference type="EMBL" id="VSSQ01006129">
    <property type="protein sequence ID" value="MPM31632.1"/>
    <property type="molecule type" value="Genomic_DNA"/>
</dbReference>
<dbReference type="InterPro" id="IPR004038">
    <property type="entry name" value="Ribosomal_eL8/eL30/eS12/Gad45"/>
</dbReference>
<sequence length="81" mass="8688">MTFETLKAAQKVIGVKQTTKAVEKDLASVVYVAQDADNRVTQPLKELCSRKGVKLEWALSKVELGKACAIEVSAAAVAVLK</sequence>
<protein>
    <submittedName>
        <fullName evidence="2">Ribosome-associated protein L7Ae-like protein</fullName>
    </submittedName>
</protein>
<evidence type="ECO:0000313" key="2">
    <source>
        <dbReference type="EMBL" id="MPM31632.1"/>
    </source>
</evidence>
<comment type="caution">
    <text evidence="2">The sequence shown here is derived from an EMBL/GenBank/DDBJ whole genome shotgun (WGS) entry which is preliminary data.</text>
</comment>
<reference evidence="2" key="1">
    <citation type="submission" date="2019-08" db="EMBL/GenBank/DDBJ databases">
        <authorList>
            <person name="Kucharzyk K."/>
            <person name="Murdoch R.W."/>
            <person name="Higgins S."/>
            <person name="Loffler F."/>
        </authorList>
    </citation>
    <scope>NUCLEOTIDE SEQUENCE</scope>
</reference>
<dbReference type="Pfam" id="PF01248">
    <property type="entry name" value="Ribosomal_L7Ae"/>
    <property type="match status" value="1"/>
</dbReference>
<dbReference type="InterPro" id="IPR029064">
    <property type="entry name" value="Ribosomal_eL30-like_sf"/>
</dbReference>
<dbReference type="PRINTS" id="PR00884">
    <property type="entry name" value="RIBOSOMALHS6"/>
</dbReference>
<accession>A0A644YSS5</accession>
<feature type="domain" description="Ribosomal protein eL8/eL30/eS12/Gadd45" evidence="1">
    <location>
        <begin position="7"/>
        <end position="80"/>
    </location>
</feature>
<gene>
    <name evidence="2" type="primary">rplGB_7</name>
    <name evidence="2" type="ORF">SDC9_78188</name>
</gene>
<evidence type="ECO:0000259" key="1">
    <source>
        <dbReference type="Pfam" id="PF01248"/>
    </source>
</evidence>
<name>A0A644YSS5_9ZZZZ</name>
<organism evidence="2">
    <name type="scientific">bioreactor metagenome</name>
    <dbReference type="NCBI Taxonomy" id="1076179"/>
    <lineage>
        <taxon>unclassified sequences</taxon>
        <taxon>metagenomes</taxon>
        <taxon>ecological metagenomes</taxon>
    </lineage>
</organism>
<dbReference type="Gene3D" id="3.30.1330.30">
    <property type="match status" value="1"/>
</dbReference>
<dbReference type="AlphaFoldDB" id="A0A644YSS5"/>